<name>A0A917WTG7_9ACTN</name>
<reference evidence="1" key="2">
    <citation type="submission" date="2020-09" db="EMBL/GenBank/DDBJ databases">
        <authorList>
            <person name="Sun Q."/>
            <person name="Zhou Y."/>
        </authorList>
    </citation>
    <scope>NUCLEOTIDE SEQUENCE</scope>
    <source>
        <strain evidence="1">CGMCC 4.7312</strain>
    </source>
</reference>
<dbReference type="AlphaFoldDB" id="A0A917WTG7"/>
<evidence type="ECO:0000313" key="1">
    <source>
        <dbReference type="EMBL" id="GGM26622.1"/>
    </source>
</evidence>
<sequence>MTDTAPRTGPTFHGVTEDGDRRFYIFGDHRLVSCTAVTGVIAKDALLRYAANQAVAAVFEELPAIVIASRIKPCGNTSHRCDHDNTIRCDACACRECKTCIANWLAERHMANTARRADEGTRVHDVIEWWALHGEIKPYDDDIAPYVKAFQAFVVEYGLTPDSFLLSEALVVNRGAGYAGTTDGVIRIYAAASQAAAKLVSRVTGVPWKKAAKLGLTVDLVIDFKTREGEKPRFYPEQALQLTGYRHAPIVRIKNSDEEFPMLPTDGGMLVQLRPDGVTVRLAVTTERTYRRGFLYALGLTKWLIEEGPAAVSAHTFVLPETIAARKRKAAKEAAAAVPAEPAPAAA</sequence>
<accession>A0A917WTG7</accession>
<gene>
    <name evidence="1" type="ORF">GCM10011608_09310</name>
</gene>
<keyword evidence="2" id="KW-1185">Reference proteome</keyword>
<evidence type="ECO:0000313" key="2">
    <source>
        <dbReference type="Proteomes" id="UP000608890"/>
    </source>
</evidence>
<dbReference type="RefSeq" id="WP_189040978.1">
    <property type="nucleotide sequence ID" value="NZ_BMNB01000003.1"/>
</dbReference>
<dbReference type="Proteomes" id="UP000608890">
    <property type="component" value="Unassembled WGS sequence"/>
</dbReference>
<proteinExistence type="predicted"/>
<protein>
    <submittedName>
        <fullName evidence="1">Uncharacterized protein</fullName>
    </submittedName>
</protein>
<organism evidence="1 2">
    <name type="scientific">Micromonospora sonchi</name>
    <dbReference type="NCBI Taxonomy" id="1763543"/>
    <lineage>
        <taxon>Bacteria</taxon>
        <taxon>Bacillati</taxon>
        <taxon>Actinomycetota</taxon>
        <taxon>Actinomycetes</taxon>
        <taxon>Micromonosporales</taxon>
        <taxon>Micromonosporaceae</taxon>
        <taxon>Micromonospora</taxon>
    </lineage>
</organism>
<dbReference type="EMBL" id="BMNB01000003">
    <property type="protein sequence ID" value="GGM26622.1"/>
    <property type="molecule type" value="Genomic_DNA"/>
</dbReference>
<reference evidence="1" key="1">
    <citation type="journal article" date="2014" name="Int. J. Syst. Evol. Microbiol.">
        <title>Complete genome sequence of Corynebacterium casei LMG S-19264T (=DSM 44701T), isolated from a smear-ripened cheese.</title>
        <authorList>
            <consortium name="US DOE Joint Genome Institute (JGI-PGF)"/>
            <person name="Walter F."/>
            <person name="Albersmeier A."/>
            <person name="Kalinowski J."/>
            <person name="Ruckert C."/>
        </authorList>
    </citation>
    <scope>NUCLEOTIDE SEQUENCE</scope>
    <source>
        <strain evidence="1">CGMCC 4.7312</strain>
    </source>
</reference>
<comment type="caution">
    <text evidence="1">The sequence shown here is derived from an EMBL/GenBank/DDBJ whole genome shotgun (WGS) entry which is preliminary data.</text>
</comment>